<feature type="transmembrane region" description="Helical" evidence="8">
    <location>
        <begin position="12"/>
        <end position="36"/>
    </location>
</feature>
<comment type="pathway">
    <text evidence="2 7">Glycolipid biosynthesis; glycosylphosphatidylinositol-anchor biosynthesis.</text>
</comment>
<comment type="similarity">
    <text evidence="7">Belongs to the PIGP family.</text>
</comment>
<accession>A0A210PMK1</accession>
<dbReference type="GO" id="GO:0005783">
    <property type="term" value="C:endoplasmic reticulum"/>
    <property type="evidence" value="ECO:0007669"/>
    <property type="project" value="TreeGrafter"/>
</dbReference>
<dbReference type="STRING" id="6573.A0A210PMK1"/>
<dbReference type="InterPro" id="IPR052263">
    <property type="entry name" value="GPI_Anchor_Biosynth"/>
</dbReference>
<dbReference type="GO" id="GO:0017176">
    <property type="term" value="F:phosphatidylinositol N-acetylglucosaminyltransferase activity"/>
    <property type="evidence" value="ECO:0007669"/>
    <property type="project" value="UniProtKB-UniRule"/>
</dbReference>
<evidence type="ECO:0000256" key="4">
    <source>
        <dbReference type="ARBA" id="ARBA00022692"/>
    </source>
</evidence>
<dbReference type="EMBL" id="NEDP02005583">
    <property type="protein sequence ID" value="OWF37703.1"/>
    <property type="molecule type" value="Genomic_DNA"/>
</dbReference>
<feature type="domain" description="PIG-P" evidence="9">
    <location>
        <begin position="12"/>
        <end position="124"/>
    </location>
</feature>
<organism evidence="10 11">
    <name type="scientific">Mizuhopecten yessoensis</name>
    <name type="common">Japanese scallop</name>
    <name type="synonym">Patinopecten yessoensis</name>
    <dbReference type="NCBI Taxonomy" id="6573"/>
    <lineage>
        <taxon>Eukaryota</taxon>
        <taxon>Metazoa</taxon>
        <taxon>Spiralia</taxon>
        <taxon>Lophotrochozoa</taxon>
        <taxon>Mollusca</taxon>
        <taxon>Bivalvia</taxon>
        <taxon>Autobranchia</taxon>
        <taxon>Pteriomorphia</taxon>
        <taxon>Pectinida</taxon>
        <taxon>Pectinoidea</taxon>
        <taxon>Pectinidae</taxon>
        <taxon>Mizuhopecten</taxon>
    </lineage>
</organism>
<keyword evidence="5 8" id="KW-1133">Transmembrane helix</keyword>
<dbReference type="AlphaFoldDB" id="A0A210PMK1"/>
<evidence type="ECO:0000313" key="11">
    <source>
        <dbReference type="Proteomes" id="UP000242188"/>
    </source>
</evidence>
<keyword evidence="3 7" id="KW-0337">GPI-anchor biosynthesis</keyword>
<keyword evidence="10" id="KW-0328">Glycosyltransferase</keyword>
<dbReference type="UniPathway" id="UPA00196"/>
<evidence type="ECO:0000256" key="2">
    <source>
        <dbReference type="ARBA" id="ARBA00004687"/>
    </source>
</evidence>
<sequence>MPEHSPSPTPERAIYGFFLYLLAFVLFFLYLVWAWVPDAWLHQLGLDYWPQKQWAVALPTFACFCFLMSYSLYFGLTFLNSPPLTSREIIKDSHTIVPSDRSFPPESIPPLADLSITEVNKRLYLHDS</sequence>
<comment type="subcellular location">
    <subcellularLocation>
        <location evidence="1">Membrane</location>
        <topology evidence="1">Multi-pass membrane protein</topology>
    </subcellularLocation>
</comment>
<name>A0A210PMK1_MIZYE</name>
<evidence type="ECO:0000256" key="7">
    <source>
        <dbReference type="PIRNR" id="PIRNR008765"/>
    </source>
</evidence>
<dbReference type="PANTHER" id="PTHR46346:SF1">
    <property type="entry name" value="PHOSPHATIDYLINOSITOL N-ACETYLGLUCOSAMINYLTRANSFERASE SUBUNIT P"/>
    <property type="match status" value="1"/>
</dbReference>
<dbReference type="InterPro" id="IPR013717">
    <property type="entry name" value="PIG-P"/>
</dbReference>
<gene>
    <name evidence="10" type="ORF">KP79_PYT21361</name>
</gene>
<dbReference type="InterPro" id="IPR016542">
    <property type="entry name" value="PIG-P_GPI19"/>
</dbReference>
<evidence type="ECO:0000259" key="9">
    <source>
        <dbReference type="Pfam" id="PF08510"/>
    </source>
</evidence>
<evidence type="ECO:0000256" key="3">
    <source>
        <dbReference type="ARBA" id="ARBA00022502"/>
    </source>
</evidence>
<evidence type="ECO:0000256" key="6">
    <source>
        <dbReference type="ARBA" id="ARBA00023136"/>
    </source>
</evidence>
<dbReference type="Pfam" id="PF08510">
    <property type="entry name" value="PIG-P"/>
    <property type="match status" value="1"/>
</dbReference>
<keyword evidence="7 10" id="KW-0808">Transferase</keyword>
<dbReference type="GO" id="GO:0006506">
    <property type="term" value="P:GPI anchor biosynthetic process"/>
    <property type="evidence" value="ECO:0007669"/>
    <property type="project" value="UniProtKB-UniPathway"/>
</dbReference>
<dbReference type="Proteomes" id="UP000242188">
    <property type="component" value="Unassembled WGS sequence"/>
</dbReference>
<dbReference type="OrthoDB" id="690928at2759"/>
<comment type="function">
    <text evidence="7">Part of the complex catalyzing the transfer of N-acetylglucosamine from UDP-N-acetylglucosamine to phosphatidylinositol, the first step of GPI biosynthesis.</text>
</comment>
<keyword evidence="4 8" id="KW-0812">Transmembrane</keyword>
<keyword evidence="11" id="KW-1185">Reference proteome</keyword>
<evidence type="ECO:0000256" key="1">
    <source>
        <dbReference type="ARBA" id="ARBA00004141"/>
    </source>
</evidence>
<evidence type="ECO:0000313" key="10">
    <source>
        <dbReference type="EMBL" id="OWF37703.1"/>
    </source>
</evidence>
<feature type="transmembrane region" description="Helical" evidence="8">
    <location>
        <begin position="56"/>
        <end position="79"/>
    </location>
</feature>
<dbReference type="GO" id="GO:0016020">
    <property type="term" value="C:membrane"/>
    <property type="evidence" value="ECO:0007669"/>
    <property type="project" value="UniProtKB-SubCell"/>
</dbReference>
<evidence type="ECO:0000256" key="5">
    <source>
        <dbReference type="ARBA" id="ARBA00022989"/>
    </source>
</evidence>
<proteinExistence type="inferred from homology"/>
<dbReference type="PANTHER" id="PTHR46346">
    <property type="entry name" value="PHOSPHATIDYLINOSITOL N-ACETYLGLUCOSAMINYLTRANSFERASE SUBUNIT P"/>
    <property type="match status" value="1"/>
</dbReference>
<dbReference type="PIRSF" id="PIRSF008765">
    <property type="entry name" value="PIG-P_GPI19"/>
    <property type="match status" value="1"/>
</dbReference>
<reference evidence="10 11" key="1">
    <citation type="journal article" date="2017" name="Nat. Ecol. Evol.">
        <title>Scallop genome provides insights into evolution of bilaterian karyotype and development.</title>
        <authorList>
            <person name="Wang S."/>
            <person name="Zhang J."/>
            <person name="Jiao W."/>
            <person name="Li J."/>
            <person name="Xun X."/>
            <person name="Sun Y."/>
            <person name="Guo X."/>
            <person name="Huan P."/>
            <person name="Dong B."/>
            <person name="Zhang L."/>
            <person name="Hu X."/>
            <person name="Sun X."/>
            <person name="Wang J."/>
            <person name="Zhao C."/>
            <person name="Wang Y."/>
            <person name="Wang D."/>
            <person name="Huang X."/>
            <person name="Wang R."/>
            <person name="Lv J."/>
            <person name="Li Y."/>
            <person name="Zhang Z."/>
            <person name="Liu B."/>
            <person name="Lu W."/>
            <person name="Hui Y."/>
            <person name="Liang J."/>
            <person name="Zhou Z."/>
            <person name="Hou R."/>
            <person name="Li X."/>
            <person name="Liu Y."/>
            <person name="Li H."/>
            <person name="Ning X."/>
            <person name="Lin Y."/>
            <person name="Zhao L."/>
            <person name="Xing Q."/>
            <person name="Dou J."/>
            <person name="Li Y."/>
            <person name="Mao J."/>
            <person name="Guo H."/>
            <person name="Dou H."/>
            <person name="Li T."/>
            <person name="Mu C."/>
            <person name="Jiang W."/>
            <person name="Fu Q."/>
            <person name="Fu X."/>
            <person name="Miao Y."/>
            <person name="Liu J."/>
            <person name="Yu Q."/>
            <person name="Li R."/>
            <person name="Liao H."/>
            <person name="Li X."/>
            <person name="Kong Y."/>
            <person name="Jiang Z."/>
            <person name="Chourrout D."/>
            <person name="Li R."/>
            <person name="Bao Z."/>
        </authorList>
    </citation>
    <scope>NUCLEOTIDE SEQUENCE [LARGE SCALE GENOMIC DNA]</scope>
    <source>
        <strain evidence="10 11">PY_sf001</strain>
    </source>
</reference>
<protein>
    <recommendedName>
        <fullName evidence="7">Phosphatidylinositol N-acetylglucosaminyltransferase subunit P</fullName>
    </recommendedName>
</protein>
<comment type="caution">
    <text evidence="10">The sequence shown here is derived from an EMBL/GenBank/DDBJ whole genome shotgun (WGS) entry which is preliminary data.</text>
</comment>
<evidence type="ECO:0000256" key="8">
    <source>
        <dbReference type="SAM" id="Phobius"/>
    </source>
</evidence>
<keyword evidence="6 7" id="KW-0472">Membrane</keyword>